<organism evidence="2 3">
    <name type="scientific">Vigna unguiculata</name>
    <name type="common">Cowpea</name>
    <dbReference type="NCBI Taxonomy" id="3917"/>
    <lineage>
        <taxon>Eukaryota</taxon>
        <taxon>Viridiplantae</taxon>
        <taxon>Streptophyta</taxon>
        <taxon>Embryophyta</taxon>
        <taxon>Tracheophyta</taxon>
        <taxon>Spermatophyta</taxon>
        <taxon>Magnoliopsida</taxon>
        <taxon>eudicotyledons</taxon>
        <taxon>Gunneridae</taxon>
        <taxon>Pentapetalae</taxon>
        <taxon>rosids</taxon>
        <taxon>fabids</taxon>
        <taxon>Fabales</taxon>
        <taxon>Fabaceae</taxon>
        <taxon>Papilionoideae</taxon>
        <taxon>50 kb inversion clade</taxon>
        <taxon>NPAAA clade</taxon>
        <taxon>indigoferoid/millettioid clade</taxon>
        <taxon>Phaseoleae</taxon>
        <taxon>Vigna</taxon>
    </lineage>
</organism>
<dbReference type="EMBL" id="CP039346">
    <property type="protein sequence ID" value="QCD81808.1"/>
    <property type="molecule type" value="Genomic_DNA"/>
</dbReference>
<evidence type="ECO:0000313" key="3">
    <source>
        <dbReference type="Proteomes" id="UP000501690"/>
    </source>
</evidence>
<protein>
    <submittedName>
        <fullName evidence="2">Uncharacterized protein</fullName>
    </submittedName>
</protein>
<evidence type="ECO:0000313" key="2">
    <source>
        <dbReference type="EMBL" id="QCD81808.1"/>
    </source>
</evidence>
<evidence type="ECO:0000256" key="1">
    <source>
        <dbReference type="SAM" id="MobiDB-lite"/>
    </source>
</evidence>
<feature type="region of interest" description="Disordered" evidence="1">
    <location>
        <begin position="44"/>
        <end position="90"/>
    </location>
</feature>
<keyword evidence="3" id="KW-1185">Reference proteome</keyword>
<sequence>MVKEACRPPLLRTSHDATEPGKVAAHKGGEGDCGVDVATENVCADRDGDDEGEGVGNGDGEESGGRVDGEGFYGGVGGSEDEDECRDERVTEARGIRRGFAKLKP</sequence>
<dbReference type="AlphaFoldDB" id="A0A4D6KVN8"/>
<gene>
    <name evidence="2" type="ORF">DEO72_LG2g2138</name>
</gene>
<proteinExistence type="predicted"/>
<name>A0A4D6KVN8_VIGUN</name>
<accession>A0A4D6KVN8</accession>
<feature type="region of interest" description="Disordered" evidence="1">
    <location>
        <begin position="1"/>
        <end position="31"/>
    </location>
</feature>
<dbReference type="Proteomes" id="UP000501690">
    <property type="component" value="Linkage Group LG2"/>
</dbReference>
<reference evidence="2 3" key="1">
    <citation type="submission" date="2019-04" db="EMBL/GenBank/DDBJ databases">
        <title>An improved genome assembly and genetic linkage map for asparagus bean, Vigna unguiculata ssp. sesquipedialis.</title>
        <authorList>
            <person name="Xia Q."/>
            <person name="Zhang R."/>
            <person name="Dong Y."/>
        </authorList>
    </citation>
    <scope>NUCLEOTIDE SEQUENCE [LARGE SCALE GENOMIC DNA]</scope>
    <source>
        <tissue evidence="2">Leaf</tissue>
    </source>
</reference>